<dbReference type="EMBL" id="JAPDRQ010000112">
    <property type="protein sequence ID" value="KAJ9654778.1"/>
    <property type="molecule type" value="Genomic_DNA"/>
</dbReference>
<accession>A0ACC3A408</accession>
<evidence type="ECO:0000313" key="2">
    <source>
        <dbReference type="Proteomes" id="UP001172386"/>
    </source>
</evidence>
<name>A0ACC3A408_9EURO</name>
<gene>
    <name evidence="1" type="ORF">H2198_006217</name>
</gene>
<evidence type="ECO:0000313" key="1">
    <source>
        <dbReference type="EMBL" id="KAJ9654778.1"/>
    </source>
</evidence>
<comment type="caution">
    <text evidence="1">The sequence shown here is derived from an EMBL/GenBank/DDBJ whole genome shotgun (WGS) entry which is preliminary data.</text>
</comment>
<reference evidence="1" key="1">
    <citation type="submission" date="2022-10" db="EMBL/GenBank/DDBJ databases">
        <title>Culturing micro-colonial fungi from biological soil crusts in the Mojave desert and describing Neophaeococcomyces mojavensis, and introducing the new genera and species Taxawa tesnikishii.</title>
        <authorList>
            <person name="Kurbessoian T."/>
            <person name="Stajich J.E."/>
        </authorList>
    </citation>
    <scope>NUCLEOTIDE SEQUENCE</scope>
    <source>
        <strain evidence="1">JES_112</strain>
    </source>
</reference>
<sequence>MTYFPNLHTYLHQSSLLLQAYPHTTRITTKYSLPRKAVSKGSKSTDASNGAQAPNRQTREPSATLILKTYHPDSGICLKYRTDKAAEVGRLMTGLGRLARGEVVEMPTGGDADTITGSGVVIGSGEGLSTGGPAQGDKMDVDGQGTSSAQPKTATQMTQQGNAGQQGGGKKKKKGKK</sequence>
<dbReference type="Proteomes" id="UP001172386">
    <property type="component" value="Unassembled WGS sequence"/>
</dbReference>
<proteinExistence type="predicted"/>
<organism evidence="1 2">
    <name type="scientific">Neophaeococcomyces mojaviensis</name>
    <dbReference type="NCBI Taxonomy" id="3383035"/>
    <lineage>
        <taxon>Eukaryota</taxon>
        <taxon>Fungi</taxon>
        <taxon>Dikarya</taxon>
        <taxon>Ascomycota</taxon>
        <taxon>Pezizomycotina</taxon>
        <taxon>Eurotiomycetes</taxon>
        <taxon>Chaetothyriomycetidae</taxon>
        <taxon>Chaetothyriales</taxon>
        <taxon>Chaetothyriales incertae sedis</taxon>
        <taxon>Neophaeococcomyces</taxon>
    </lineage>
</organism>
<protein>
    <submittedName>
        <fullName evidence="1">Uncharacterized protein</fullName>
    </submittedName>
</protein>
<keyword evidence="2" id="KW-1185">Reference proteome</keyword>